<comment type="caution">
    <text evidence="1">The sequence shown here is derived from an EMBL/GenBank/DDBJ whole genome shotgun (WGS) entry which is preliminary data.</text>
</comment>
<name>A0ABQ5HRP9_9ASTR</name>
<protein>
    <submittedName>
        <fullName evidence="1">Uncharacterized protein</fullName>
    </submittedName>
</protein>
<proteinExistence type="predicted"/>
<keyword evidence="2" id="KW-1185">Reference proteome</keyword>
<dbReference type="Proteomes" id="UP001151760">
    <property type="component" value="Unassembled WGS sequence"/>
</dbReference>
<evidence type="ECO:0000313" key="1">
    <source>
        <dbReference type="EMBL" id="GJT90474.1"/>
    </source>
</evidence>
<accession>A0ABQ5HRP9</accession>
<gene>
    <name evidence="1" type="ORF">Tco_1079319</name>
</gene>
<reference evidence="1" key="2">
    <citation type="submission" date="2022-01" db="EMBL/GenBank/DDBJ databases">
        <authorList>
            <person name="Yamashiro T."/>
            <person name="Shiraishi A."/>
            <person name="Satake H."/>
            <person name="Nakayama K."/>
        </authorList>
    </citation>
    <scope>NUCLEOTIDE SEQUENCE</scope>
</reference>
<evidence type="ECO:0000313" key="2">
    <source>
        <dbReference type="Proteomes" id="UP001151760"/>
    </source>
</evidence>
<dbReference type="EMBL" id="BQNB010019924">
    <property type="protein sequence ID" value="GJT90474.1"/>
    <property type="molecule type" value="Genomic_DNA"/>
</dbReference>
<sequence>MAADNGGEGMNKELKTLVFRIVCGGAAKQTFLQNERWPSLGSLDEAKAAIAALDGSSEEARIANEVEANQKRIKKDLEKKHVLRRKVFLFTPVG</sequence>
<reference evidence="1" key="1">
    <citation type="journal article" date="2022" name="Int. J. Mol. Sci.">
        <title>Draft Genome of Tanacetum Coccineum: Genomic Comparison of Closely Related Tanacetum-Family Plants.</title>
        <authorList>
            <person name="Yamashiro T."/>
            <person name="Shiraishi A."/>
            <person name="Nakayama K."/>
            <person name="Satake H."/>
        </authorList>
    </citation>
    <scope>NUCLEOTIDE SEQUENCE</scope>
</reference>
<organism evidence="1 2">
    <name type="scientific">Tanacetum coccineum</name>
    <dbReference type="NCBI Taxonomy" id="301880"/>
    <lineage>
        <taxon>Eukaryota</taxon>
        <taxon>Viridiplantae</taxon>
        <taxon>Streptophyta</taxon>
        <taxon>Embryophyta</taxon>
        <taxon>Tracheophyta</taxon>
        <taxon>Spermatophyta</taxon>
        <taxon>Magnoliopsida</taxon>
        <taxon>eudicotyledons</taxon>
        <taxon>Gunneridae</taxon>
        <taxon>Pentapetalae</taxon>
        <taxon>asterids</taxon>
        <taxon>campanulids</taxon>
        <taxon>Asterales</taxon>
        <taxon>Asteraceae</taxon>
        <taxon>Asteroideae</taxon>
        <taxon>Anthemideae</taxon>
        <taxon>Anthemidinae</taxon>
        <taxon>Tanacetum</taxon>
    </lineage>
</organism>